<dbReference type="VEuPathDB" id="PiroplasmaDB:BEWA_005160"/>
<dbReference type="RefSeq" id="XP_004830774.1">
    <property type="nucleotide sequence ID" value="XM_004830717.1"/>
</dbReference>
<dbReference type="AlphaFoldDB" id="L0B0R5"/>
<dbReference type="InterPro" id="IPR015943">
    <property type="entry name" value="WD40/YVTN_repeat-like_dom_sf"/>
</dbReference>
<dbReference type="OrthoDB" id="273340at2759"/>
<dbReference type="InterPro" id="IPR012580">
    <property type="entry name" value="NUC153"/>
</dbReference>
<evidence type="ECO:0000259" key="7">
    <source>
        <dbReference type="Pfam" id="PF23097"/>
    </source>
</evidence>
<proteinExistence type="inferred from homology"/>
<dbReference type="eggNOG" id="KOG2321">
    <property type="taxonomic scope" value="Eukaryota"/>
</dbReference>
<dbReference type="GO" id="GO:0032040">
    <property type="term" value="C:small-subunit processome"/>
    <property type="evidence" value="ECO:0007669"/>
    <property type="project" value="TreeGrafter"/>
</dbReference>
<keyword evidence="10" id="KW-1185">Reference proteome</keyword>
<dbReference type="InterPro" id="IPR036322">
    <property type="entry name" value="WD40_repeat_dom_sf"/>
</dbReference>
<dbReference type="GeneID" id="15805743"/>
<evidence type="ECO:0000259" key="6">
    <source>
        <dbReference type="Pfam" id="PF08159"/>
    </source>
</evidence>
<comment type="subcellular location">
    <subcellularLocation>
        <location evidence="1">Nucleus</location>
        <location evidence="1">Nucleolus</location>
    </subcellularLocation>
</comment>
<dbReference type="PANTHER" id="PTHR14927:SF0">
    <property type="entry name" value="NUCLEOLAR PROTEIN 10"/>
    <property type="match status" value="1"/>
</dbReference>
<dbReference type="InterPro" id="IPR056550">
    <property type="entry name" value="NOL10_2nd"/>
</dbReference>
<evidence type="ECO:0000256" key="5">
    <source>
        <dbReference type="ARBA" id="ARBA00023242"/>
    </source>
</evidence>
<keyword evidence="5" id="KW-0539">Nucleus</keyword>
<dbReference type="STRING" id="1537102.L0B0R5"/>
<dbReference type="EMBL" id="CP001670">
    <property type="protein sequence ID" value="AFZ81108.1"/>
    <property type="molecule type" value="Genomic_DNA"/>
</dbReference>
<dbReference type="PANTHER" id="PTHR14927">
    <property type="entry name" value="NUCLEOLAR PROTEIN 10"/>
    <property type="match status" value="1"/>
</dbReference>
<evidence type="ECO:0000313" key="10">
    <source>
        <dbReference type="Proteomes" id="UP000031512"/>
    </source>
</evidence>
<evidence type="ECO:0000259" key="8">
    <source>
        <dbReference type="Pfam" id="PF23098"/>
    </source>
</evidence>
<dbReference type="Gene3D" id="2.130.10.10">
    <property type="entry name" value="YVTN repeat-like/Quinoprotein amine dehydrogenase"/>
    <property type="match status" value="1"/>
</dbReference>
<feature type="domain" description="Nucleolar protein 10-like N-terminal" evidence="8">
    <location>
        <begin position="8"/>
        <end position="376"/>
    </location>
</feature>
<evidence type="ECO:0000256" key="2">
    <source>
        <dbReference type="ARBA" id="ARBA00005264"/>
    </source>
</evidence>
<organism evidence="9 10">
    <name type="scientific">Theileria equi strain WA</name>
    <dbReference type="NCBI Taxonomy" id="1537102"/>
    <lineage>
        <taxon>Eukaryota</taxon>
        <taxon>Sar</taxon>
        <taxon>Alveolata</taxon>
        <taxon>Apicomplexa</taxon>
        <taxon>Aconoidasida</taxon>
        <taxon>Piroplasmida</taxon>
        <taxon>Theileriidae</taxon>
        <taxon>Theileria</taxon>
    </lineage>
</organism>
<evidence type="ECO:0000313" key="9">
    <source>
        <dbReference type="EMBL" id="AFZ81108.1"/>
    </source>
</evidence>
<protein>
    <submittedName>
        <fullName evidence="9">Uncharacterized protein</fullName>
    </submittedName>
</protein>
<name>L0B0R5_THEEQ</name>
<dbReference type="InterPro" id="IPR056551">
    <property type="entry name" value="Beta-prop_NOL10_N"/>
</dbReference>
<comment type="similarity">
    <text evidence="2">Belongs to the WD repeat NOL10/ENP2 family.</text>
</comment>
<dbReference type="Pfam" id="PF23097">
    <property type="entry name" value="NOL10_2nd"/>
    <property type="match status" value="1"/>
</dbReference>
<reference evidence="9 10" key="1">
    <citation type="journal article" date="2012" name="BMC Genomics">
        <title>Comparative genomic analysis and phylogenetic position of Theileria equi.</title>
        <authorList>
            <person name="Kappmeyer L.S."/>
            <person name="Thiagarajan M."/>
            <person name="Herndon D.R."/>
            <person name="Ramsay J.D."/>
            <person name="Caler E."/>
            <person name="Djikeng A."/>
            <person name="Gillespie J.J."/>
            <person name="Lau A.O."/>
            <person name="Roalson E.H."/>
            <person name="Silva J.C."/>
            <person name="Silva M.G."/>
            <person name="Suarez C.E."/>
            <person name="Ueti M.W."/>
            <person name="Nene V.M."/>
            <person name="Mealey R.H."/>
            <person name="Knowles D.P."/>
            <person name="Brayton K.A."/>
        </authorList>
    </citation>
    <scope>NUCLEOTIDE SEQUENCE [LARGE SCALE GENOMIC DNA]</scope>
    <source>
        <strain evidence="9 10">WA</strain>
    </source>
</reference>
<dbReference type="KEGG" id="beq:BEWA_005160"/>
<gene>
    <name evidence="9" type="ORF">BEWA_005160</name>
</gene>
<evidence type="ECO:0000256" key="4">
    <source>
        <dbReference type="ARBA" id="ARBA00022737"/>
    </source>
</evidence>
<accession>L0B0R5</accession>
<dbReference type="GO" id="GO:0000462">
    <property type="term" value="P:maturation of SSU-rRNA from tricistronic rRNA transcript (SSU-rRNA, 5.8S rRNA, LSU-rRNA)"/>
    <property type="evidence" value="ECO:0007669"/>
    <property type="project" value="TreeGrafter"/>
</dbReference>
<feature type="domain" description="Nucleolar protein 10-like second" evidence="7">
    <location>
        <begin position="391"/>
        <end position="437"/>
    </location>
</feature>
<dbReference type="InterPro" id="IPR040382">
    <property type="entry name" value="NOL10/Enp2"/>
</dbReference>
<evidence type="ECO:0000256" key="1">
    <source>
        <dbReference type="ARBA" id="ARBA00004604"/>
    </source>
</evidence>
<sequence length="534" mass="60762">MLRTFNSNGLKIYSLSAGKSTPQFSLEWAKNSRKLKGDAEFQHRIELIHDLEFPQCCDTISISPDSRYIIASGTYPPQIGIYDTLELSLKHRRGIDNEVLKTCFLESDYTKLAFLCRQRVIEFHNRGGRHHSIRIPNEGRDMKYLSDHSSLITANASNQLFRVNLERGVFEEPLTSVCSETNCLSENPILPLVSAGGNKCILESWDLRSQKSASKFSCSNNLDDSVTSCEYSSNGLKVAVGTEYGMLKLYDIRNSKPIWEKENINGTAINCIEWINSVNHYTTDIGENSLIAWSDNKSVRIHEIENGNFVVSVEGLNTNDKKQGVIRINGFSFYPDSGICFIVGDQTRVGTYFVPHIGPAPTWCSFLENITEEMEIPNATNTGVPTAKQQIYDGHVFVTKQQLEELNAVELIGTKLVKDYMHGYFIDSRTYRNLKNLTSDFDFEEYRKQKLHEKIEKNRQMRIPVRQKKVKVNPELVEKLEASASVDTKGLTKKEREAALRAKSALEDERFSKLFTDENFAIDHIDVNNAKYKK</sequence>
<dbReference type="Pfam" id="PF23098">
    <property type="entry name" value="Beta-prop_NOL10_N"/>
    <property type="match status" value="1"/>
</dbReference>
<evidence type="ECO:0000256" key="3">
    <source>
        <dbReference type="ARBA" id="ARBA00022574"/>
    </source>
</evidence>
<dbReference type="GO" id="GO:0030686">
    <property type="term" value="C:90S preribosome"/>
    <property type="evidence" value="ECO:0007669"/>
    <property type="project" value="TreeGrafter"/>
</dbReference>
<keyword evidence="3" id="KW-0853">WD repeat</keyword>
<dbReference type="SUPFAM" id="SSF50978">
    <property type="entry name" value="WD40 repeat-like"/>
    <property type="match status" value="1"/>
</dbReference>
<dbReference type="Proteomes" id="UP000031512">
    <property type="component" value="Chromosome 3"/>
</dbReference>
<dbReference type="Pfam" id="PF08159">
    <property type="entry name" value="NUC153"/>
    <property type="match status" value="1"/>
</dbReference>
<feature type="domain" description="NUC153" evidence="6">
    <location>
        <begin position="508"/>
        <end position="523"/>
    </location>
</feature>
<keyword evidence="4" id="KW-0677">Repeat</keyword>